<dbReference type="InterPro" id="IPR007110">
    <property type="entry name" value="Ig-like_dom"/>
</dbReference>
<keyword evidence="9" id="KW-1185">Reference proteome</keyword>
<dbReference type="InterPro" id="IPR003599">
    <property type="entry name" value="Ig_sub"/>
</dbReference>
<organism evidence="8 9">
    <name type="scientific">Denticeps clupeoides</name>
    <name type="common">denticle herring</name>
    <dbReference type="NCBI Taxonomy" id="299321"/>
    <lineage>
        <taxon>Eukaryota</taxon>
        <taxon>Metazoa</taxon>
        <taxon>Chordata</taxon>
        <taxon>Craniata</taxon>
        <taxon>Vertebrata</taxon>
        <taxon>Euteleostomi</taxon>
        <taxon>Actinopterygii</taxon>
        <taxon>Neopterygii</taxon>
        <taxon>Teleostei</taxon>
        <taxon>Clupei</taxon>
        <taxon>Clupeiformes</taxon>
        <taxon>Denticipitoidei</taxon>
        <taxon>Denticipitidae</taxon>
        <taxon>Denticeps</taxon>
    </lineage>
</organism>
<keyword evidence="6" id="KW-0325">Glycoprotein</keyword>
<protein>
    <recommendedName>
        <fullName evidence="7">Ig-like domain-containing protein</fullName>
    </recommendedName>
</protein>
<name>A0AAY4BAI7_9TELE</name>
<dbReference type="InterPro" id="IPR051427">
    <property type="entry name" value="Nectin/Nectin-like"/>
</dbReference>
<evidence type="ECO:0000256" key="4">
    <source>
        <dbReference type="ARBA" id="ARBA00023136"/>
    </source>
</evidence>
<dbReference type="Gene3D" id="2.60.40.10">
    <property type="entry name" value="Immunoglobulins"/>
    <property type="match status" value="1"/>
</dbReference>
<evidence type="ECO:0000256" key="1">
    <source>
        <dbReference type="ARBA" id="ARBA00004370"/>
    </source>
</evidence>
<sequence length="144" mass="16446">KSRNMSLIIKRDDKNVSEGENATLSCILTDTNEELMQVIWYRRTIMRQSVEHIYTIFQKSHFANDDVNGLKERLTFTGNVAEGIASLYLTNVTLFDDGVYTCTFILDHSGPVSSTIKLDHPTLRNPQNVSCRLNVECECEQIKK</sequence>
<dbReference type="AlphaFoldDB" id="A0AAY4BAI7"/>
<evidence type="ECO:0000259" key="7">
    <source>
        <dbReference type="PROSITE" id="PS50835"/>
    </source>
</evidence>
<comment type="subcellular location">
    <subcellularLocation>
        <location evidence="1">Membrane</location>
    </subcellularLocation>
</comment>
<dbReference type="GO" id="GO:0007156">
    <property type="term" value="P:homophilic cell adhesion via plasma membrane adhesion molecules"/>
    <property type="evidence" value="ECO:0007669"/>
    <property type="project" value="TreeGrafter"/>
</dbReference>
<dbReference type="Ensembl" id="ENSDCDT00010017912.1">
    <property type="protein sequence ID" value="ENSDCDP00010016886.1"/>
    <property type="gene ID" value="ENSDCDG00010007759.1"/>
</dbReference>
<evidence type="ECO:0000256" key="5">
    <source>
        <dbReference type="ARBA" id="ARBA00023157"/>
    </source>
</evidence>
<dbReference type="GO" id="GO:0007157">
    <property type="term" value="P:heterophilic cell-cell adhesion via plasma membrane cell adhesion molecules"/>
    <property type="evidence" value="ECO:0007669"/>
    <property type="project" value="TreeGrafter"/>
</dbReference>
<keyword evidence="2" id="KW-0732">Signal</keyword>
<dbReference type="SMART" id="SM00409">
    <property type="entry name" value="IG"/>
    <property type="match status" value="1"/>
</dbReference>
<dbReference type="PANTHER" id="PTHR23277:SF106">
    <property type="entry name" value="NECTIN-1 ISOFORM X1-RELATED"/>
    <property type="match status" value="1"/>
</dbReference>
<dbReference type="InterPro" id="IPR013106">
    <property type="entry name" value="Ig_V-set"/>
</dbReference>
<accession>A0AAY4BAI7</accession>
<keyword evidence="5" id="KW-1015">Disulfide bond</keyword>
<dbReference type="InterPro" id="IPR036179">
    <property type="entry name" value="Ig-like_dom_sf"/>
</dbReference>
<evidence type="ECO:0000313" key="8">
    <source>
        <dbReference type="Ensembl" id="ENSDCDP00010016886.1"/>
    </source>
</evidence>
<keyword evidence="4" id="KW-0472">Membrane</keyword>
<reference evidence="8" key="3">
    <citation type="submission" date="2025-09" db="UniProtKB">
        <authorList>
            <consortium name="Ensembl"/>
        </authorList>
    </citation>
    <scope>IDENTIFICATION</scope>
</reference>
<proteinExistence type="predicted"/>
<dbReference type="PANTHER" id="PTHR23277">
    <property type="entry name" value="NECTIN-RELATED"/>
    <property type="match status" value="1"/>
</dbReference>
<dbReference type="SUPFAM" id="SSF48726">
    <property type="entry name" value="Immunoglobulin"/>
    <property type="match status" value="1"/>
</dbReference>
<dbReference type="GO" id="GO:0005912">
    <property type="term" value="C:adherens junction"/>
    <property type="evidence" value="ECO:0007669"/>
    <property type="project" value="TreeGrafter"/>
</dbReference>
<evidence type="ECO:0000256" key="2">
    <source>
        <dbReference type="ARBA" id="ARBA00022729"/>
    </source>
</evidence>
<reference evidence="8 9" key="1">
    <citation type="submission" date="2020-06" db="EMBL/GenBank/DDBJ databases">
        <authorList>
            <consortium name="Wellcome Sanger Institute Data Sharing"/>
        </authorList>
    </citation>
    <scope>NUCLEOTIDE SEQUENCE [LARGE SCALE GENOMIC DNA]</scope>
</reference>
<dbReference type="GO" id="GO:0016020">
    <property type="term" value="C:membrane"/>
    <property type="evidence" value="ECO:0007669"/>
    <property type="project" value="UniProtKB-SubCell"/>
</dbReference>
<dbReference type="InterPro" id="IPR013783">
    <property type="entry name" value="Ig-like_fold"/>
</dbReference>
<evidence type="ECO:0000256" key="6">
    <source>
        <dbReference type="ARBA" id="ARBA00023180"/>
    </source>
</evidence>
<reference evidence="8" key="2">
    <citation type="submission" date="2025-08" db="UniProtKB">
        <authorList>
            <consortium name="Ensembl"/>
        </authorList>
    </citation>
    <scope>IDENTIFICATION</scope>
</reference>
<dbReference type="Proteomes" id="UP000694580">
    <property type="component" value="Chromosome 9"/>
</dbReference>
<dbReference type="PROSITE" id="PS50835">
    <property type="entry name" value="IG_LIKE"/>
    <property type="match status" value="1"/>
</dbReference>
<evidence type="ECO:0000313" key="9">
    <source>
        <dbReference type="Proteomes" id="UP000694580"/>
    </source>
</evidence>
<dbReference type="GeneTree" id="ENSGT01120000277628"/>
<dbReference type="Pfam" id="PF07686">
    <property type="entry name" value="V-set"/>
    <property type="match status" value="1"/>
</dbReference>
<keyword evidence="3" id="KW-0677">Repeat</keyword>
<evidence type="ECO:0000256" key="3">
    <source>
        <dbReference type="ARBA" id="ARBA00022737"/>
    </source>
</evidence>
<feature type="domain" description="Ig-like" evidence="7">
    <location>
        <begin position="3"/>
        <end position="113"/>
    </location>
</feature>
<dbReference type="SMART" id="SM00406">
    <property type="entry name" value="IGv"/>
    <property type="match status" value="1"/>
</dbReference>